<feature type="chain" id="PRO_5013131834" description="DUF4136 domain-containing protein" evidence="1">
    <location>
        <begin position="24"/>
        <end position="199"/>
    </location>
</feature>
<dbReference type="OrthoDB" id="329837at2"/>
<dbReference type="Gene3D" id="3.30.160.670">
    <property type="match status" value="1"/>
</dbReference>
<gene>
    <name evidence="3" type="ORF">NVI5450_0190</name>
</gene>
<organism evidence="3 4">
    <name type="scientific">Moritella viscosa</name>
    <dbReference type="NCBI Taxonomy" id="80854"/>
    <lineage>
        <taxon>Bacteria</taxon>
        <taxon>Pseudomonadati</taxon>
        <taxon>Pseudomonadota</taxon>
        <taxon>Gammaproteobacteria</taxon>
        <taxon>Alteromonadales</taxon>
        <taxon>Moritellaceae</taxon>
        <taxon>Moritella</taxon>
    </lineage>
</organism>
<evidence type="ECO:0000313" key="3">
    <source>
        <dbReference type="EMBL" id="SGY82683.1"/>
    </source>
</evidence>
<dbReference type="PROSITE" id="PS51257">
    <property type="entry name" value="PROKAR_LIPOPROTEIN"/>
    <property type="match status" value="1"/>
</dbReference>
<feature type="domain" description="DUF4136" evidence="2">
    <location>
        <begin position="29"/>
        <end position="195"/>
    </location>
</feature>
<keyword evidence="1" id="KW-0732">Signal</keyword>
<dbReference type="InterPro" id="IPR025411">
    <property type="entry name" value="DUF4136"/>
</dbReference>
<dbReference type="Pfam" id="PF13590">
    <property type="entry name" value="DUF4136"/>
    <property type="match status" value="1"/>
</dbReference>
<name>A0A1L0A8P6_9GAMM</name>
<evidence type="ECO:0000259" key="2">
    <source>
        <dbReference type="Pfam" id="PF13590"/>
    </source>
</evidence>
<sequence length="199" mass="22338">MKKRQLFNKKGYLVALFSLALTACSTVKVSTDYDQSADFTALKGFNWLPESAKVEKENAYLNNRIMDVRITKAIDKQLVVQGFSFSTAPDFYVNYSITSEKKTNIRTYNNYSGYGPSWGWGIGYGYRGMSLSAHTETRVDEYQQGSLVIDVIDPTSLELIWRGIGSKRLPESTDAAEMDKLVAEVVKNILSKYPPKAGK</sequence>
<reference evidence="3 4" key="1">
    <citation type="submission" date="2016-11" db="EMBL/GenBank/DDBJ databases">
        <authorList>
            <person name="Jaros S."/>
            <person name="Januszkiewicz K."/>
            <person name="Wedrychowicz H."/>
        </authorList>
    </citation>
    <scope>NUCLEOTIDE SEQUENCE [LARGE SCALE GENOMIC DNA]</scope>
    <source>
        <strain evidence="3">NVI 5450</strain>
    </source>
</reference>
<dbReference type="EMBL" id="FPLD01000005">
    <property type="protein sequence ID" value="SGY82683.1"/>
    <property type="molecule type" value="Genomic_DNA"/>
</dbReference>
<proteinExistence type="predicted"/>
<protein>
    <recommendedName>
        <fullName evidence="2">DUF4136 domain-containing protein</fullName>
    </recommendedName>
</protein>
<accession>A0A1L0A8P6</accession>
<dbReference type="RefSeq" id="WP_075517903.1">
    <property type="nucleotide sequence ID" value="NZ_FPLD01000005.1"/>
</dbReference>
<evidence type="ECO:0000313" key="4">
    <source>
        <dbReference type="Proteomes" id="UP000183794"/>
    </source>
</evidence>
<dbReference type="AlphaFoldDB" id="A0A1L0A8P6"/>
<dbReference type="Proteomes" id="UP000183794">
    <property type="component" value="Unassembled WGS sequence"/>
</dbReference>
<feature type="signal peptide" evidence="1">
    <location>
        <begin position="1"/>
        <end position="23"/>
    </location>
</feature>
<evidence type="ECO:0000256" key="1">
    <source>
        <dbReference type="SAM" id="SignalP"/>
    </source>
</evidence>